<feature type="compositionally biased region" description="Basic residues" evidence="1">
    <location>
        <begin position="86"/>
        <end position="95"/>
    </location>
</feature>
<dbReference type="EMBL" id="BGZK01000608">
    <property type="protein sequence ID" value="GBP52710.1"/>
    <property type="molecule type" value="Genomic_DNA"/>
</dbReference>
<keyword evidence="3" id="KW-1185">Reference proteome</keyword>
<feature type="compositionally biased region" description="Polar residues" evidence="1">
    <location>
        <begin position="108"/>
        <end position="122"/>
    </location>
</feature>
<comment type="caution">
    <text evidence="2">The sequence shown here is derived from an EMBL/GenBank/DDBJ whole genome shotgun (WGS) entry which is preliminary data.</text>
</comment>
<feature type="compositionally biased region" description="Basic and acidic residues" evidence="1">
    <location>
        <begin position="350"/>
        <end position="362"/>
    </location>
</feature>
<gene>
    <name evidence="2" type="ORF">EVAR_43911_1</name>
</gene>
<feature type="region of interest" description="Disordered" evidence="1">
    <location>
        <begin position="260"/>
        <end position="468"/>
    </location>
</feature>
<feature type="compositionally biased region" description="Basic and acidic residues" evidence="1">
    <location>
        <begin position="440"/>
        <end position="454"/>
    </location>
</feature>
<evidence type="ECO:0000313" key="3">
    <source>
        <dbReference type="Proteomes" id="UP000299102"/>
    </source>
</evidence>
<evidence type="ECO:0000256" key="1">
    <source>
        <dbReference type="SAM" id="MobiDB-lite"/>
    </source>
</evidence>
<feature type="compositionally biased region" description="Basic and acidic residues" evidence="1">
    <location>
        <begin position="281"/>
        <end position="298"/>
    </location>
</feature>
<feature type="region of interest" description="Disordered" evidence="1">
    <location>
        <begin position="1"/>
        <end position="60"/>
    </location>
</feature>
<sequence>MFAFFKRGKSAGKHDERPNAAERSRTLPNGGNTAQAPVAGAPSPNEYDVTNDRTPTRKDVVNLLLPDTDYDKRTGVGALWDIMAGKKRKKNKKNISRAESCRELTPQRDPNSGLQRSQSHLTRSAEDVTAPTPPDKNTPQTRVDAAQYVKQLVLQKYANKTPESRKQHVSLVYVPDEREREKEREAEKRRAETLLREIARSIDCTVDLINENQMGANDSKDESGRADRNLNELVNESVKGRDESIKAFKRDLEGELEKLIKKKTDKEESDPTKKKSNLKPPKSDTEGCSDDDRSESGKKKVTFTKHIQFDDGDQQTDEEVDSSFESISSEEEELEIPDNDELLGGVVVARNEDIQTENRKEPPSTIQQCESNEAKVEEVELKRISSDNSDSGFIEISEKQNSEEPSYNKTSGVSDSESEVSDSETEEEDVTIEEEEDEHGIDQRAFEPHKKDGVDLTDSETGTRVGNECEDGIRVEHVTVMEIENKTGIEIYIDRYNRREKTNSKSMMAELRSLPVRASHPPERAK</sequence>
<feature type="compositionally biased region" description="Acidic residues" evidence="1">
    <location>
        <begin position="310"/>
        <end position="341"/>
    </location>
</feature>
<dbReference type="AlphaFoldDB" id="A0A4C1WPC9"/>
<feature type="region of interest" description="Disordered" evidence="1">
    <location>
        <begin position="86"/>
        <end position="141"/>
    </location>
</feature>
<dbReference type="OrthoDB" id="75801at2759"/>
<feature type="region of interest" description="Disordered" evidence="1">
    <location>
        <begin position="504"/>
        <end position="526"/>
    </location>
</feature>
<accession>A0A4C1WPC9</accession>
<feature type="compositionally biased region" description="Basic and acidic residues" evidence="1">
    <location>
        <begin position="372"/>
        <end position="385"/>
    </location>
</feature>
<feature type="compositionally biased region" description="Basic residues" evidence="1">
    <location>
        <begin position="1"/>
        <end position="11"/>
    </location>
</feature>
<feature type="compositionally biased region" description="Acidic residues" evidence="1">
    <location>
        <begin position="416"/>
        <end position="439"/>
    </location>
</feature>
<name>A0A4C1WPC9_EUMVA</name>
<dbReference type="Proteomes" id="UP000299102">
    <property type="component" value="Unassembled WGS sequence"/>
</dbReference>
<feature type="compositionally biased region" description="Polar residues" evidence="1">
    <location>
        <begin position="26"/>
        <end position="35"/>
    </location>
</feature>
<protein>
    <submittedName>
        <fullName evidence="2">Uncharacterized protein</fullName>
    </submittedName>
</protein>
<feature type="compositionally biased region" description="Basic and acidic residues" evidence="1">
    <location>
        <begin position="260"/>
        <end position="273"/>
    </location>
</feature>
<reference evidence="2 3" key="1">
    <citation type="journal article" date="2019" name="Commun. Biol.">
        <title>The bagworm genome reveals a unique fibroin gene that provides high tensile strength.</title>
        <authorList>
            <person name="Kono N."/>
            <person name="Nakamura H."/>
            <person name="Ohtoshi R."/>
            <person name="Tomita M."/>
            <person name="Numata K."/>
            <person name="Arakawa K."/>
        </authorList>
    </citation>
    <scope>NUCLEOTIDE SEQUENCE [LARGE SCALE GENOMIC DNA]</scope>
</reference>
<proteinExistence type="predicted"/>
<feature type="compositionally biased region" description="Basic and acidic residues" evidence="1">
    <location>
        <begin position="12"/>
        <end position="25"/>
    </location>
</feature>
<organism evidence="2 3">
    <name type="scientific">Eumeta variegata</name>
    <name type="common">Bagworm moth</name>
    <name type="synonym">Eumeta japonica</name>
    <dbReference type="NCBI Taxonomy" id="151549"/>
    <lineage>
        <taxon>Eukaryota</taxon>
        <taxon>Metazoa</taxon>
        <taxon>Ecdysozoa</taxon>
        <taxon>Arthropoda</taxon>
        <taxon>Hexapoda</taxon>
        <taxon>Insecta</taxon>
        <taxon>Pterygota</taxon>
        <taxon>Neoptera</taxon>
        <taxon>Endopterygota</taxon>
        <taxon>Lepidoptera</taxon>
        <taxon>Glossata</taxon>
        <taxon>Ditrysia</taxon>
        <taxon>Tineoidea</taxon>
        <taxon>Psychidae</taxon>
        <taxon>Oiketicinae</taxon>
        <taxon>Eumeta</taxon>
    </lineage>
</organism>
<evidence type="ECO:0000313" key="2">
    <source>
        <dbReference type="EMBL" id="GBP52710.1"/>
    </source>
</evidence>
<feature type="compositionally biased region" description="Basic and acidic residues" evidence="1">
    <location>
        <begin position="50"/>
        <end position="60"/>
    </location>
</feature>
<dbReference type="STRING" id="151549.A0A4C1WPC9"/>